<dbReference type="AlphaFoldDB" id="A0A7K3W2F3"/>
<dbReference type="InterPro" id="IPR006015">
    <property type="entry name" value="Universal_stress_UspA"/>
</dbReference>
<dbReference type="Pfam" id="PF00582">
    <property type="entry name" value="Usp"/>
    <property type="match status" value="2"/>
</dbReference>
<dbReference type="PANTHER" id="PTHR46268">
    <property type="entry name" value="STRESS RESPONSE PROTEIN NHAX"/>
    <property type="match status" value="1"/>
</dbReference>
<keyword evidence="4" id="KW-1185">Reference proteome</keyword>
<dbReference type="PANTHER" id="PTHR46268:SF6">
    <property type="entry name" value="UNIVERSAL STRESS PROTEIN UP12"/>
    <property type="match status" value="1"/>
</dbReference>
<dbReference type="Proteomes" id="UP000470246">
    <property type="component" value="Unassembled WGS sequence"/>
</dbReference>
<feature type="domain" description="UspA" evidence="2">
    <location>
        <begin position="11"/>
        <end position="135"/>
    </location>
</feature>
<comment type="similarity">
    <text evidence="1">Belongs to the universal stress protein A family.</text>
</comment>
<dbReference type="EMBL" id="JAAGWF010000015">
    <property type="protein sequence ID" value="NEK59069.1"/>
    <property type="molecule type" value="Genomic_DNA"/>
</dbReference>
<comment type="caution">
    <text evidence="3">The sequence shown here is derived from an EMBL/GenBank/DDBJ whole genome shotgun (WGS) entry which is preliminary data.</text>
</comment>
<name>A0A7K3W2F3_9ACTN</name>
<dbReference type="InterPro" id="IPR006016">
    <property type="entry name" value="UspA"/>
</dbReference>
<accession>A0A7K3W2F3</accession>
<dbReference type="PRINTS" id="PR01438">
    <property type="entry name" value="UNVRSLSTRESS"/>
</dbReference>
<evidence type="ECO:0000259" key="2">
    <source>
        <dbReference type="Pfam" id="PF00582"/>
    </source>
</evidence>
<feature type="domain" description="UspA" evidence="2">
    <location>
        <begin position="155"/>
        <end position="287"/>
    </location>
</feature>
<dbReference type="InterPro" id="IPR014729">
    <property type="entry name" value="Rossmann-like_a/b/a_fold"/>
</dbReference>
<dbReference type="RefSeq" id="WP_163482432.1">
    <property type="nucleotide sequence ID" value="NZ_JAAGWF010000015.1"/>
</dbReference>
<dbReference type="CDD" id="cd00293">
    <property type="entry name" value="USP-like"/>
    <property type="match status" value="1"/>
</dbReference>
<organism evidence="3 4">
    <name type="scientific">Geodermatophilus sabuli</name>
    <dbReference type="NCBI Taxonomy" id="1564158"/>
    <lineage>
        <taxon>Bacteria</taxon>
        <taxon>Bacillati</taxon>
        <taxon>Actinomycetota</taxon>
        <taxon>Actinomycetes</taxon>
        <taxon>Geodermatophilales</taxon>
        <taxon>Geodermatophilaceae</taxon>
        <taxon>Geodermatophilus</taxon>
    </lineage>
</organism>
<evidence type="ECO:0000256" key="1">
    <source>
        <dbReference type="ARBA" id="ARBA00008791"/>
    </source>
</evidence>
<evidence type="ECO:0000313" key="3">
    <source>
        <dbReference type="EMBL" id="NEK59069.1"/>
    </source>
</evidence>
<gene>
    <name evidence="3" type="ORF">GCU56_14460</name>
</gene>
<dbReference type="Gene3D" id="3.40.50.620">
    <property type="entry name" value="HUPs"/>
    <property type="match status" value="2"/>
</dbReference>
<protein>
    <submittedName>
        <fullName evidence="3">Universal stress protein</fullName>
    </submittedName>
</protein>
<sequence>MTLVVGSSVDRSDDAALQLAGVLARTAGEDVVVATVTARGFPDPRADREYRQWVAGVVRAGQDAAVATLVAAGVDAVRTVTVEATSVPAGLVSAVREAQGSLLVLGPAATAPAGRFQAGSVTEHLLHSSPVPLALAPAPCPPADRLTRLSCAWAGTDRSRAALDWTRRAAAAWDVPVRLLTFAPEREPMLPSETGLHVERLVSGTWAGQAQQELDALAAAWTGPGAAPETLVAGGRGWAGAVAAVPWRPGDLLVLGSSRLGPLARVFLGSTATKIVRSAPVPVVLVPA</sequence>
<evidence type="ECO:0000313" key="4">
    <source>
        <dbReference type="Proteomes" id="UP000470246"/>
    </source>
</evidence>
<dbReference type="SUPFAM" id="SSF52402">
    <property type="entry name" value="Adenine nucleotide alpha hydrolases-like"/>
    <property type="match status" value="2"/>
</dbReference>
<proteinExistence type="inferred from homology"/>
<reference evidence="3 4" key="1">
    <citation type="submission" date="2020-02" db="EMBL/GenBank/DDBJ databases">
        <title>Geodermatophilus sabuli CPCC 205279 I12A-02694.</title>
        <authorList>
            <person name="Jiang Z."/>
        </authorList>
    </citation>
    <scope>NUCLEOTIDE SEQUENCE [LARGE SCALE GENOMIC DNA]</scope>
    <source>
        <strain evidence="3 4">I12A-02694</strain>
    </source>
</reference>